<name>A0A4V2GJ78_9GAMM</name>
<dbReference type="Proteomes" id="UP000292298">
    <property type="component" value="Unassembled WGS sequence"/>
</dbReference>
<evidence type="ECO:0000313" key="1">
    <source>
        <dbReference type="EMBL" id="RZU99225.1"/>
    </source>
</evidence>
<dbReference type="EMBL" id="SHLI01000001">
    <property type="protein sequence ID" value="RZU99225.1"/>
    <property type="molecule type" value="Genomic_DNA"/>
</dbReference>
<sequence>MGYDLSAGIRQLAFRGVARGLYAVHNRICQDLFHESADVGSHPTGEGIEVISTLE</sequence>
<organism evidence="1 2">
    <name type="scientific">Spiribacter vilamensis</name>
    <dbReference type="NCBI Taxonomy" id="531306"/>
    <lineage>
        <taxon>Bacteria</taxon>
        <taxon>Pseudomonadati</taxon>
        <taxon>Pseudomonadota</taxon>
        <taxon>Gammaproteobacteria</taxon>
        <taxon>Chromatiales</taxon>
        <taxon>Ectothiorhodospiraceae</taxon>
        <taxon>Spiribacter</taxon>
    </lineage>
</organism>
<comment type="caution">
    <text evidence="1">The sequence shown here is derived from an EMBL/GenBank/DDBJ whole genome shotgun (WGS) entry which is preliminary data.</text>
</comment>
<accession>A0A4V2GJ78</accession>
<proteinExistence type="predicted"/>
<reference evidence="1 2" key="1">
    <citation type="submission" date="2019-02" db="EMBL/GenBank/DDBJ databases">
        <title>Genomic Encyclopedia of Type Strains, Phase IV (KMG-IV): sequencing the most valuable type-strain genomes for metagenomic binning, comparative biology and taxonomic classification.</title>
        <authorList>
            <person name="Goeker M."/>
        </authorList>
    </citation>
    <scope>NUCLEOTIDE SEQUENCE [LARGE SCALE GENOMIC DNA]</scope>
    <source>
        <strain evidence="1 2">DSM 21056</strain>
    </source>
</reference>
<dbReference type="AlphaFoldDB" id="A0A4V2GJ78"/>
<evidence type="ECO:0000313" key="2">
    <source>
        <dbReference type="Proteomes" id="UP000292298"/>
    </source>
</evidence>
<protein>
    <submittedName>
        <fullName evidence="1">Uncharacterized protein</fullName>
    </submittedName>
</protein>
<gene>
    <name evidence="1" type="ORF">EV698_1509</name>
</gene>
<keyword evidence="2" id="KW-1185">Reference proteome</keyword>